<dbReference type="GO" id="GO:0005886">
    <property type="term" value="C:plasma membrane"/>
    <property type="evidence" value="ECO:0007669"/>
    <property type="project" value="UniProtKB-SubCell"/>
</dbReference>
<keyword evidence="8" id="KW-0407">Ion channel</keyword>
<comment type="similarity">
    <text evidence="6 8">Belongs to the fluoride channel Fluc/FEX (TC 1.A.43) family.</text>
</comment>
<accession>A0AAV3UM59</accession>
<sequence>MNLAYRRHVGNCLRADGFYDDTMSVHNSRALKRLEPVFLIAAGGFVGAALRYAVSGALPGGFPWGTLAVNVAGSFALGVLLYEAHLADRLSPETRLIVGTGFLSSFTTYSTFAVQTAGLSPMFAVLNVGANYVLGFLAVLLGRRVVGGVVS</sequence>
<evidence type="ECO:0000256" key="2">
    <source>
        <dbReference type="ARBA" id="ARBA00022475"/>
    </source>
</evidence>
<evidence type="ECO:0000256" key="1">
    <source>
        <dbReference type="ARBA" id="ARBA00004651"/>
    </source>
</evidence>
<evidence type="ECO:0000256" key="3">
    <source>
        <dbReference type="ARBA" id="ARBA00022692"/>
    </source>
</evidence>
<keyword evidence="3 8" id="KW-0812">Transmembrane</keyword>
<gene>
    <name evidence="8" type="primary">fluC</name>
    <name evidence="8" type="synonym">crcB</name>
    <name evidence="9" type="ORF">GCM10025751_40020</name>
</gene>
<dbReference type="AlphaFoldDB" id="A0AAV3UM59"/>
<comment type="function">
    <text evidence="8">Fluoride-specific ion channel. Important for reducing fluoride concentration in the cell, thus reducing its toxicity.</text>
</comment>
<evidence type="ECO:0000313" key="9">
    <source>
        <dbReference type="EMBL" id="GAA5057760.1"/>
    </source>
</evidence>
<dbReference type="InterPro" id="IPR003691">
    <property type="entry name" value="FluC"/>
</dbReference>
<dbReference type="Proteomes" id="UP001501729">
    <property type="component" value="Unassembled WGS sequence"/>
</dbReference>
<comment type="catalytic activity">
    <reaction evidence="7">
        <text>fluoride(in) = fluoride(out)</text>
        <dbReference type="Rhea" id="RHEA:76159"/>
        <dbReference type="ChEBI" id="CHEBI:17051"/>
    </reaction>
    <physiologicalReaction direction="left-to-right" evidence="7">
        <dbReference type="Rhea" id="RHEA:76160"/>
    </physiologicalReaction>
</comment>
<feature type="transmembrane region" description="Helical" evidence="8">
    <location>
        <begin position="64"/>
        <end position="84"/>
    </location>
</feature>
<comment type="caution">
    <text evidence="8">Lacks conserved residue(s) required for the propagation of feature annotation.</text>
</comment>
<feature type="transmembrane region" description="Helical" evidence="8">
    <location>
        <begin position="123"/>
        <end position="142"/>
    </location>
</feature>
<dbReference type="HAMAP" id="MF_00454">
    <property type="entry name" value="FluC"/>
    <property type="match status" value="1"/>
</dbReference>
<keyword evidence="2 8" id="KW-1003">Cell membrane</keyword>
<evidence type="ECO:0000313" key="10">
    <source>
        <dbReference type="Proteomes" id="UP001501729"/>
    </source>
</evidence>
<evidence type="ECO:0000256" key="6">
    <source>
        <dbReference type="ARBA" id="ARBA00035120"/>
    </source>
</evidence>
<dbReference type="GO" id="GO:0062054">
    <property type="term" value="F:fluoride channel activity"/>
    <property type="evidence" value="ECO:0007669"/>
    <property type="project" value="UniProtKB-UniRule"/>
</dbReference>
<keyword evidence="8" id="KW-0813">Transport</keyword>
<comment type="caution">
    <text evidence="9">The sequence shown here is derived from an EMBL/GenBank/DDBJ whole genome shotgun (WGS) entry which is preliminary data.</text>
</comment>
<proteinExistence type="inferred from homology"/>
<keyword evidence="10" id="KW-1185">Reference proteome</keyword>
<evidence type="ECO:0000256" key="5">
    <source>
        <dbReference type="ARBA" id="ARBA00023136"/>
    </source>
</evidence>
<dbReference type="Pfam" id="PF02537">
    <property type="entry name" value="CRCB"/>
    <property type="match status" value="1"/>
</dbReference>
<reference evidence="9 10" key="1">
    <citation type="journal article" date="2019" name="Int. J. Syst. Evol. Microbiol.">
        <title>The Global Catalogue of Microorganisms (GCM) 10K type strain sequencing project: providing services to taxonomists for standard genome sequencing and annotation.</title>
        <authorList>
            <consortium name="The Broad Institute Genomics Platform"/>
            <consortium name="The Broad Institute Genome Sequencing Center for Infectious Disease"/>
            <person name="Wu L."/>
            <person name="Ma J."/>
        </authorList>
    </citation>
    <scope>NUCLEOTIDE SEQUENCE [LARGE SCALE GENOMIC DNA]</scope>
    <source>
        <strain evidence="9 10">JCM 17504</strain>
    </source>
</reference>
<name>A0AAV3UM59_9EURY</name>
<dbReference type="GO" id="GO:0140114">
    <property type="term" value="P:cellular detoxification of fluoride"/>
    <property type="evidence" value="ECO:0007669"/>
    <property type="project" value="UniProtKB-UniRule"/>
</dbReference>
<keyword evidence="4 8" id="KW-1133">Transmembrane helix</keyword>
<dbReference type="PANTHER" id="PTHR28259:SF1">
    <property type="entry name" value="FLUORIDE EXPORT PROTEIN 1-RELATED"/>
    <property type="match status" value="1"/>
</dbReference>
<evidence type="ECO:0000256" key="7">
    <source>
        <dbReference type="ARBA" id="ARBA00035585"/>
    </source>
</evidence>
<organism evidence="9 10">
    <name type="scientific">Haladaptatus pallidirubidus</name>
    <dbReference type="NCBI Taxonomy" id="1008152"/>
    <lineage>
        <taxon>Archaea</taxon>
        <taxon>Methanobacteriati</taxon>
        <taxon>Methanobacteriota</taxon>
        <taxon>Stenosarchaea group</taxon>
        <taxon>Halobacteria</taxon>
        <taxon>Halobacteriales</taxon>
        <taxon>Haladaptataceae</taxon>
        <taxon>Haladaptatus</taxon>
    </lineage>
</organism>
<comment type="subcellular location">
    <subcellularLocation>
        <location evidence="1 8">Cell membrane</location>
        <topology evidence="1 8">Multi-pass membrane protein</topology>
    </subcellularLocation>
</comment>
<dbReference type="PANTHER" id="PTHR28259">
    <property type="entry name" value="FLUORIDE EXPORT PROTEIN 1-RELATED"/>
    <property type="match status" value="1"/>
</dbReference>
<dbReference type="EMBL" id="BAABKX010000015">
    <property type="protein sequence ID" value="GAA5057760.1"/>
    <property type="molecule type" value="Genomic_DNA"/>
</dbReference>
<keyword evidence="8" id="KW-0406">Ion transport</keyword>
<protein>
    <recommendedName>
        <fullName evidence="8">Fluoride-specific ion channel FluC</fullName>
    </recommendedName>
</protein>
<feature type="transmembrane region" description="Helical" evidence="8">
    <location>
        <begin position="96"/>
        <end position="117"/>
    </location>
</feature>
<evidence type="ECO:0000256" key="4">
    <source>
        <dbReference type="ARBA" id="ARBA00022989"/>
    </source>
</evidence>
<evidence type="ECO:0000256" key="8">
    <source>
        <dbReference type="HAMAP-Rule" id="MF_00454"/>
    </source>
</evidence>
<feature type="transmembrane region" description="Helical" evidence="8">
    <location>
        <begin position="37"/>
        <end position="58"/>
    </location>
</feature>
<keyword evidence="5 8" id="KW-0472">Membrane</keyword>
<dbReference type="NCBIfam" id="NF010820">
    <property type="entry name" value="PRK14224.1"/>
    <property type="match status" value="1"/>
</dbReference>